<reference evidence="3 4" key="1">
    <citation type="submission" date="2018-04" db="EMBL/GenBank/DDBJ databases">
        <title>Genomic Encyclopedia of Archaeal and Bacterial Type Strains, Phase II (KMG-II): from individual species to whole genera.</title>
        <authorList>
            <person name="Goeker M."/>
        </authorList>
    </citation>
    <scope>NUCLEOTIDE SEQUENCE [LARGE SCALE GENOMIC DNA]</scope>
    <source>
        <strain evidence="3 4">DSM 19783</strain>
    </source>
</reference>
<dbReference type="OrthoDB" id="292792at2"/>
<evidence type="ECO:0000313" key="3">
    <source>
        <dbReference type="EMBL" id="PTW52187.1"/>
    </source>
</evidence>
<gene>
    <name evidence="3" type="ORF">C8N38_101492</name>
</gene>
<keyword evidence="4" id="KW-1185">Reference proteome</keyword>
<feature type="region of interest" description="Disordered" evidence="1">
    <location>
        <begin position="1"/>
        <end position="45"/>
    </location>
</feature>
<dbReference type="Pfam" id="PF13699">
    <property type="entry name" value="eCIS_core"/>
    <property type="match status" value="1"/>
</dbReference>
<feature type="region of interest" description="Disordered" evidence="1">
    <location>
        <begin position="60"/>
        <end position="138"/>
    </location>
</feature>
<evidence type="ECO:0000259" key="2">
    <source>
        <dbReference type="Pfam" id="PF13699"/>
    </source>
</evidence>
<evidence type="ECO:0000313" key="4">
    <source>
        <dbReference type="Proteomes" id="UP000244037"/>
    </source>
</evidence>
<dbReference type="RefSeq" id="WP_108023554.1">
    <property type="nucleotide sequence ID" value="NZ_QAYC01000001.1"/>
</dbReference>
<accession>A0A8E3ASH8</accession>
<dbReference type="InterPro" id="IPR025295">
    <property type="entry name" value="eCIS_core_dom"/>
</dbReference>
<proteinExistence type="predicted"/>
<name>A0A8E3ASH8_9RHOB</name>
<comment type="caution">
    <text evidence="3">The sequence shown here is derived from an EMBL/GenBank/DDBJ whole genome shotgun (WGS) entry which is preliminary data.</text>
</comment>
<dbReference type="Proteomes" id="UP000244037">
    <property type="component" value="Unassembled WGS sequence"/>
</dbReference>
<sequence>MAQIFQSERGSAGPAPQARGGARAGGPEEDRLSALQAKADAATSGGTAARLGALRAEALQRAEAAEEEEPLQGKALQRAEAPEEEEPLQGKALQRVEEEEPLQGKAIRGKAIRGKPLQRKGGSKTGLPERLRSGVEQLSGLDMSNVRVHYNSSRPAAVQAHAYAQGSDIHLGPGQERHLPHEAWHTVQQAKGQVKPTSEVAGQPLNDSPALESEADRMGAKAAKL</sequence>
<evidence type="ECO:0000256" key="1">
    <source>
        <dbReference type="SAM" id="MobiDB-lite"/>
    </source>
</evidence>
<dbReference type="EMBL" id="QAYC01000001">
    <property type="protein sequence ID" value="PTW52187.1"/>
    <property type="molecule type" value="Genomic_DNA"/>
</dbReference>
<feature type="domain" description="eCIS core" evidence="2">
    <location>
        <begin position="127"/>
        <end position="192"/>
    </location>
</feature>
<protein>
    <submittedName>
        <fullName evidence="3">Uncharacterized protein DUF4157</fullName>
    </submittedName>
</protein>
<feature type="compositionally biased region" description="Low complexity" evidence="1">
    <location>
        <begin position="9"/>
        <end position="21"/>
    </location>
</feature>
<dbReference type="AlphaFoldDB" id="A0A8E3ASH8"/>
<feature type="region of interest" description="Disordered" evidence="1">
    <location>
        <begin position="188"/>
        <end position="225"/>
    </location>
</feature>
<organism evidence="3 4">
    <name type="scientific">Rhodovulum kholense</name>
    <dbReference type="NCBI Taxonomy" id="453584"/>
    <lineage>
        <taxon>Bacteria</taxon>
        <taxon>Pseudomonadati</taxon>
        <taxon>Pseudomonadota</taxon>
        <taxon>Alphaproteobacteria</taxon>
        <taxon>Rhodobacterales</taxon>
        <taxon>Paracoccaceae</taxon>
        <taxon>Rhodovulum</taxon>
    </lineage>
</organism>
<feature type="compositionally biased region" description="Basic residues" evidence="1">
    <location>
        <begin position="107"/>
        <end position="122"/>
    </location>
</feature>